<evidence type="ECO:0000313" key="9">
    <source>
        <dbReference type="Proteomes" id="UP000572051"/>
    </source>
</evidence>
<accession>A0A7Z0JCP0</accession>
<dbReference type="InterPro" id="IPR002397">
    <property type="entry name" value="Cyt_P450_B"/>
</dbReference>
<dbReference type="PANTHER" id="PTHR46696:SF1">
    <property type="entry name" value="CYTOCHROME P450 YJIB-RELATED"/>
    <property type="match status" value="1"/>
</dbReference>
<dbReference type="CDD" id="cd11029">
    <property type="entry name" value="CYP107-like"/>
    <property type="match status" value="1"/>
</dbReference>
<dbReference type="FunFam" id="1.10.630.10:FF:000018">
    <property type="entry name" value="Cytochrome P450 monooxygenase"/>
    <property type="match status" value="1"/>
</dbReference>
<dbReference type="InterPro" id="IPR001128">
    <property type="entry name" value="Cyt_P450"/>
</dbReference>
<dbReference type="GO" id="GO:0005506">
    <property type="term" value="F:iron ion binding"/>
    <property type="evidence" value="ECO:0007669"/>
    <property type="project" value="InterPro"/>
</dbReference>
<dbReference type="PRINTS" id="PR00385">
    <property type="entry name" value="P450"/>
</dbReference>
<evidence type="ECO:0000256" key="2">
    <source>
        <dbReference type="ARBA" id="ARBA00022617"/>
    </source>
</evidence>
<keyword evidence="2 7" id="KW-0349">Heme</keyword>
<evidence type="ECO:0000256" key="6">
    <source>
        <dbReference type="ARBA" id="ARBA00023033"/>
    </source>
</evidence>
<keyword evidence="6 7" id="KW-0503">Monooxygenase</keyword>
<organism evidence="8 9">
    <name type="scientific">Nocardiopsis aegyptia</name>
    <dbReference type="NCBI Taxonomy" id="220378"/>
    <lineage>
        <taxon>Bacteria</taxon>
        <taxon>Bacillati</taxon>
        <taxon>Actinomycetota</taxon>
        <taxon>Actinomycetes</taxon>
        <taxon>Streptosporangiales</taxon>
        <taxon>Nocardiopsidaceae</taxon>
        <taxon>Nocardiopsis</taxon>
    </lineage>
</organism>
<dbReference type="PROSITE" id="PS00086">
    <property type="entry name" value="CYTOCHROME_P450"/>
    <property type="match status" value="1"/>
</dbReference>
<evidence type="ECO:0008006" key="10">
    <source>
        <dbReference type="Google" id="ProtNLM"/>
    </source>
</evidence>
<dbReference type="PANTHER" id="PTHR46696">
    <property type="entry name" value="P450, PUTATIVE (EUROFUNG)-RELATED"/>
    <property type="match status" value="1"/>
</dbReference>
<keyword evidence="3 7" id="KW-0479">Metal-binding</keyword>
<dbReference type="Gene3D" id="1.10.630.10">
    <property type="entry name" value="Cytochrome P450"/>
    <property type="match status" value="1"/>
</dbReference>
<dbReference type="PRINTS" id="PR00359">
    <property type="entry name" value="BP450"/>
</dbReference>
<protein>
    <recommendedName>
        <fullName evidence="10">Cytochrome P450</fullName>
    </recommendedName>
</protein>
<comment type="caution">
    <text evidence="8">The sequence shown here is derived from an EMBL/GenBank/DDBJ whole genome shotgun (WGS) entry which is preliminary data.</text>
</comment>
<dbReference type="AlphaFoldDB" id="A0A7Z0JCP0"/>
<reference evidence="8 9" key="1">
    <citation type="submission" date="2020-07" db="EMBL/GenBank/DDBJ databases">
        <title>Sequencing the genomes of 1000 actinobacteria strains.</title>
        <authorList>
            <person name="Klenk H.-P."/>
        </authorList>
    </citation>
    <scope>NUCLEOTIDE SEQUENCE [LARGE SCALE GENOMIC DNA]</scope>
    <source>
        <strain evidence="8 9">DSM 44442</strain>
    </source>
</reference>
<proteinExistence type="inferred from homology"/>
<sequence length="414" mass="45930">MPCPVQHGSGGTFVLDPYVTDLPAEREALHAAGPLTRVEFPEGVTAWGVTHHETARALLTDSRLVKDVAHWDDYQNGRISQSWPLLSTIPPTPTNLLGTDGAEHRRLRLLTAKAFSARTVERLRPRIHELTTELLDAMEPAADRPLDLKSEFAFRLPMSVIGELYGVDPSEFPYLRDMYVKFFSSVTGPEEFMRVYGELEQYYDDMIAAKRAAPGEDLTTELLQAGEDGDALTDLEVRGTLQVTVAAGHETTVNLLCNAVRALLAHPDQFALVKEGKVGWDTVVEEALRYDPPTSNMIFRFATEDIDVGDRVIAKGEALMVSYGAISRDRAEHGEDPHPAEFDLTRTRGRHMSFGYGPHVCPGAALARMEGQIALPMLFERYPDLRLAVPDQELANHPSIIVNSLKELPVLLRP</sequence>
<dbReference type="GO" id="GO:0016705">
    <property type="term" value="F:oxidoreductase activity, acting on paired donors, with incorporation or reduction of molecular oxygen"/>
    <property type="evidence" value="ECO:0007669"/>
    <property type="project" value="InterPro"/>
</dbReference>
<dbReference type="Pfam" id="PF00067">
    <property type="entry name" value="p450"/>
    <property type="match status" value="1"/>
</dbReference>
<keyword evidence="4 7" id="KW-0560">Oxidoreductase</keyword>
<evidence type="ECO:0000256" key="5">
    <source>
        <dbReference type="ARBA" id="ARBA00023004"/>
    </source>
</evidence>
<keyword evidence="9" id="KW-1185">Reference proteome</keyword>
<name>A0A7Z0JCP0_9ACTN</name>
<dbReference type="GO" id="GO:0004497">
    <property type="term" value="F:monooxygenase activity"/>
    <property type="evidence" value="ECO:0007669"/>
    <property type="project" value="UniProtKB-KW"/>
</dbReference>
<dbReference type="InterPro" id="IPR017972">
    <property type="entry name" value="Cyt_P450_CS"/>
</dbReference>
<comment type="similarity">
    <text evidence="1 7">Belongs to the cytochrome P450 family.</text>
</comment>
<dbReference type="RefSeq" id="WP_179828561.1">
    <property type="nucleotide sequence ID" value="NZ_JACCFS010000001.1"/>
</dbReference>
<dbReference type="EMBL" id="JACCFS010000001">
    <property type="protein sequence ID" value="NYJ37653.1"/>
    <property type="molecule type" value="Genomic_DNA"/>
</dbReference>
<dbReference type="SUPFAM" id="SSF48264">
    <property type="entry name" value="Cytochrome P450"/>
    <property type="match status" value="1"/>
</dbReference>
<evidence type="ECO:0000256" key="4">
    <source>
        <dbReference type="ARBA" id="ARBA00023002"/>
    </source>
</evidence>
<evidence type="ECO:0000256" key="1">
    <source>
        <dbReference type="ARBA" id="ARBA00010617"/>
    </source>
</evidence>
<dbReference type="GO" id="GO:0020037">
    <property type="term" value="F:heme binding"/>
    <property type="evidence" value="ECO:0007669"/>
    <property type="project" value="InterPro"/>
</dbReference>
<evidence type="ECO:0000313" key="8">
    <source>
        <dbReference type="EMBL" id="NYJ37653.1"/>
    </source>
</evidence>
<keyword evidence="5 7" id="KW-0408">Iron</keyword>
<gene>
    <name evidence="8" type="ORF">HNR10_005534</name>
</gene>
<dbReference type="InterPro" id="IPR036396">
    <property type="entry name" value="Cyt_P450_sf"/>
</dbReference>
<dbReference type="Proteomes" id="UP000572051">
    <property type="component" value="Unassembled WGS sequence"/>
</dbReference>
<evidence type="ECO:0000256" key="3">
    <source>
        <dbReference type="ARBA" id="ARBA00022723"/>
    </source>
</evidence>
<evidence type="ECO:0000256" key="7">
    <source>
        <dbReference type="RuleBase" id="RU000461"/>
    </source>
</evidence>